<reference evidence="1" key="3">
    <citation type="submission" date="2022-06" db="UniProtKB">
        <authorList>
            <consortium name="EnsemblPlants"/>
        </authorList>
    </citation>
    <scope>IDENTIFICATION</scope>
</reference>
<organism evidence="1 2">
    <name type="scientific">Triticum urartu</name>
    <name type="common">Red wild einkorn</name>
    <name type="synonym">Crithodium urartu</name>
    <dbReference type="NCBI Taxonomy" id="4572"/>
    <lineage>
        <taxon>Eukaryota</taxon>
        <taxon>Viridiplantae</taxon>
        <taxon>Streptophyta</taxon>
        <taxon>Embryophyta</taxon>
        <taxon>Tracheophyta</taxon>
        <taxon>Spermatophyta</taxon>
        <taxon>Magnoliopsida</taxon>
        <taxon>Liliopsida</taxon>
        <taxon>Poales</taxon>
        <taxon>Poaceae</taxon>
        <taxon>BOP clade</taxon>
        <taxon>Pooideae</taxon>
        <taxon>Triticodae</taxon>
        <taxon>Triticeae</taxon>
        <taxon>Triticinae</taxon>
        <taxon>Triticum</taxon>
    </lineage>
</organism>
<evidence type="ECO:0000313" key="2">
    <source>
        <dbReference type="Proteomes" id="UP000015106"/>
    </source>
</evidence>
<reference evidence="2" key="1">
    <citation type="journal article" date="2013" name="Nature">
        <title>Draft genome of the wheat A-genome progenitor Triticum urartu.</title>
        <authorList>
            <person name="Ling H.Q."/>
            <person name="Zhao S."/>
            <person name="Liu D."/>
            <person name="Wang J."/>
            <person name="Sun H."/>
            <person name="Zhang C."/>
            <person name="Fan H."/>
            <person name="Li D."/>
            <person name="Dong L."/>
            <person name="Tao Y."/>
            <person name="Gao C."/>
            <person name="Wu H."/>
            <person name="Li Y."/>
            <person name="Cui Y."/>
            <person name="Guo X."/>
            <person name="Zheng S."/>
            <person name="Wang B."/>
            <person name="Yu K."/>
            <person name="Liang Q."/>
            <person name="Yang W."/>
            <person name="Lou X."/>
            <person name="Chen J."/>
            <person name="Feng M."/>
            <person name="Jian J."/>
            <person name="Zhang X."/>
            <person name="Luo G."/>
            <person name="Jiang Y."/>
            <person name="Liu J."/>
            <person name="Wang Z."/>
            <person name="Sha Y."/>
            <person name="Zhang B."/>
            <person name="Wu H."/>
            <person name="Tang D."/>
            <person name="Shen Q."/>
            <person name="Xue P."/>
            <person name="Zou S."/>
            <person name="Wang X."/>
            <person name="Liu X."/>
            <person name="Wang F."/>
            <person name="Yang Y."/>
            <person name="An X."/>
            <person name="Dong Z."/>
            <person name="Zhang K."/>
            <person name="Zhang X."/>
            <person name="Luo M.C."/>
            <person name="Dvorak J."/>
            <person name="Tong Y."/>
            <person name="Wang J."/>
            <person name="Yang H."/>
            <person name="Li Z."/>
            <person name="Wang D."/>
            <person name="Zhang A."/>
            <person name="Wang J."/>
        </authorList>
    </citation>
    <scope>NUCLEOTIDE SEQUENCE</scope>
    <source>
        <strain evidence="2">cv. G1812</strain>
    </source>
</reference>
<dbReference type="Gramene" id="TuG1812G0200002846.01.T01">
    <property type="protein sequence ID" value="TuG1812G0200002846.01.T01"/>
    <property type="gene ID" value="TuG1812G0200002846.01"/>
</dbReference>
<dbReference type="EnsemblPlants" id="TuG1812G0200002846.01.T01">
    <property type="protein sequence ID" value="TuG1812G0200002846.01.T01"/>
    <property type="gene ID" value="TuG1812G0200002846.01"/>
</dbReference>
<dbReference type="Proteomes" id="UP000015106">
    <property type="component" value="Chromosome 2"/>
</dbReference>
<evidence type="ECO:0000313" key="1">
    <source>
        <dbReference type="EnsemblPlants" id="TuG1812G0200002846.01.T01"/>
    </source>
</evidence>
<proteinExistence type="predicted"/>
<accession>A0A8R7PEY4</accession>
<sequence length="86" mass="9292">MQGTWRRGNGFEALGACDWLEGWHQQALAGLGTAVGGYMVGGAHHWVSTSGNRVVMRSCNDTCTCNSCQNSETISEIIAQTVWSSR</sequence>
<dbReference type="AlphaFoldDB" id="A0A8R7PEY4"/>
<name>A0A8R7PEY4_TRIUA</name>
<reference evidence="1" key="2">
    <citation type="submission" date="2018-03" db="EMBL/GenBank/DDBJ databases">
        <title>The Triticum urartu genome reveals the dynamic nature of wheat genome evolution.</title>
        <authorList>
            <person name="Ling H."/>
            <person name="Ma B."/>
            <person name="Shi X."/>
            <person name="Liu H."/>
            <person name="Dong L."/>
            <person name="Sun H."/>
            <person name="Cao Y."/>
            <person name="Gao Q."/>
            <person name="Zheng S."/>
            <person name="Li Y."/>
            <person name="Yu Y."/>
            <person name="Du H."/>
            <person name="Qi M."/>
            <person name="Li Y."/>
            <person name="Yu H."/>
            <person name="Cui Y."/>
            <person name="Wang N."/>
            <person name="Chen C."/>
            <person name="Wu H."/>
            <person name="Zhao Y."/>
            <person name="Zhang J."/>
            <person name="Li Y."/>
            <person name="Zhou W."/>
            <person name="Zhang B."/>
            <person name="Hu W."/>
            <person name="Eijk M."/>
            <person name="Tang J."/>
            <person name="Witsenboer H."/>
            <person name="Zhao S."/>
            <person name="Li Z."/>
            <person name="Zhang A."/>
            <person name="Wang D."/>
            <person name="Liang C."/>
        </authorList>
    </citation>
    <scope>NUCLEOTIDE SEQUENCE [LARGE SCALE GENOMIC DNA]</scope>
    <source>
        <strain evidence="1">cv. G1812</strain>
    </source>
</reference>
<protein>
    <submittedName>
        <fullName evidence="1">Uncharacterized protein</fullName>
    </submittedName>
</protein>
<keyword evidence="2" id="KW-1185">Reference proteome</keyword>